<dbReference type="RefSeq" id="WP_242843365.1">
    <property type="nucleotide sequence ID" value="NZ_JPNB01000003.1"/>
</dbReference>
<dbReference type="InterPro" id="IPR050861">
    <property type="entry name" value="Dihydroxyacetone_Kinase"/>
</dbReference>
<dbReference type="Gene3D" id="3.40.50.10440">
    <property type="entry name" value="Dihydroxyacetone kinase, domain 1"/>
    <property type="match status" value="1"/>
</dbReference>
<evidence type="ECO:0000313" key="3">
    <source>
        <dbReference type="Proteomes" id="UP000295718"/>
    </source>
</evidence>
<feature type="domain" description="DhaK" evidence="1">
    <location>
        <begin position="7"/>
        <end position="328"/>
    </location>
</feature>
<dbReference type="SUPFAM" id="SSF82549">
    <property type="entry name" value="DAK1/DegV-like"/>
    <property type="match status" value="1"/>
</dbReference>
<dbReference type="AlphaFoldDB" id="A0A4R1QVQ9"/>
<keyword evidence="2" id="KW-0418">Kinase</keyword>
<dbReference type="GO" id="GO:0005829">
    <property type="term" value="C:cytosol"/>
    <property type="evidence" value="ECO:0007669"/>
    <property type="project" value="TreeGrafter"/>
</dbReference>
<dbReference type="STRING" id="1469948.GCA_000732725_04006"/>
<gene>
    <name evidence="2" type="ORF">EDD76_11789</name>
</gene>
<accession>A0A4R1QVQ9</accession>
<comment type="caution">
    <text evidence="2">The sequence shown here is derived from an EMBL/GenBank/DDBJ whole genome shotgun (WGS) entry which is preliminary data.</text>
</comment>
<dbReference type="FunFam" id="3.40.50.10440:FF:000001">
    <property type="entry name" value="Dihydroxyacetone kinase, DhaK subunit"/>
    <property type="match status" value="1"/>
</dbReference>
<keyword evidence="2" id="KW-0808">Transferase</keyword>
<dbReference type="PANTHER" id="PTHR28629">
    <property type="entry name" value="TRIOKINASE/FMN CYCLASE"/>
    <property type="match status" value="1"/>
</dbReference>
<proteinExistence type="predicted"/>
<dbReference type="Proteomes" id="UP000295718">
    <property type="component" value="Unassembled WGS sequence"/>
</dbReference>
<sequence length="334" mass="36656">MKKILNRSGDIVTQSIQGFLAAYDKYFEAVPETNCIVYKNRRKGKVSLVIGGGSGHEPLFSGFVGKGLADASANGNIFASPNPQVITETAKAVDEGKGVLFIYGNYEGDNLNFDMAEEMCGFEDIKTAHVRVWDDCASAPKERIEDRRGIAGDIYVIKVAGAACDAGLSLEEVLRVTEKARDNINTIGLATSPGSIPGLNKPTFELGEDEIEFGMGMHGEPGIERTTMKPVDELVDRMYDELKREMSLNSDDEVAVLVNGLGSTTLVELNTVYYELDKHLKSEGIKVHDAEIKSWCTCQEMGGFSITILRLDEELKKYYDASCCSPYYAREALI</sequence>
<dbReference type="EMBL" id="SLUO01000017">
    <property type="protein sequence ID" value="TCL55054.1"/>
    <property type="molecule type" value="Genomic_DNA"/>
</dbReference>
<dbReference type="Pfam" id="PF02733">
    <property type="entry name" value="Dak1"/>
    <property type="match status" value="1"/>
</dbReference>
<dbReference type="GO" id="GO:0004371">
    <property type="term" value="F:glycerone kinase activity"/>
    <property type="evidence" value="ECO:0007669"/>
    <property type="project" value="InterPro"/>
</dbReference>
<name>A0A4R1QVQ9_9FIRM</name>
<dbReference type="InterPro" id="IPR004006">
    <property type="entry name" value="DhaK_dom"/>
</dbReference>
<protein>
    <submittedName>
        <fullName evidence="2">Dihydroxyacetone kinase DhaK subunit</fullName>
    </submittedName>
</protein>
<evidence type="ECO:0000313" key="2">
    <source>
        <dbReference type="EMBL" id="TCL55054.1"/>
    </source>
</evidence>
<organism evidence="2 3">
    <name type="scientific">Kineothrix alysoides</name>
    <dbReference type="NCBI Taxonomy" id="1469948"/>
    <lineage>
        <taxon>Bacteria</taxon>
        <taxon>Bacillati</taxon>
        <taxon>Bacillota</taxon>
        <taxon>Clostridia</taxon>
        <taxon>Lachnospirales</taxon>
        <taxon>Lachnospiraceae</taxon>
        <taxon>Kineothrix</taxon>
    </lineage>
</organism>
<keyword evidence="3" id="KW-1185">Reference proteome</keyword>
<dbReference type="GO" id="GO:0019563">
    <property type="term" value="P:glycerol catabolic process"/>
    <property type="evidence" value="ECO:0007669"/>
    <property type="project" value="TreeGrafter"/>
</dbReference>
<dbReference type="PROSITE" id="PS51481">
    <property type="entry name" value="DHAK"/>
    <property type="match status" value="1"/>
</dbReference>
<dbReference type="PANTHER" id="PTHR28629:SF4">
    <property type="entry name" value="TRIOKINASE_FMN CYCLASE"/>
    <property type="match status" value="1"/>
</dbReference>
<reference evidence="2 3" key="1">
    <citation type="submission" date="2019-03" db="EMBL/GenBank/DDBJ databases">
        <title>Genomic Encyclopedia of Type Strains, Phase IV (KMG-IV): sequencing the most valuable type-strain genomes for metagenomic binning, comparative biology and taxonomic classification.</title>
        <authorList>
            <person name="Goeker M."/>
        </authorList>
    </citation>
    <scope>NUCLEOTIDE SEQUENCE [LARGE SCALE GENOMIC DNA]</scope>
    <source>
        <strain evidence="2 3">DSM 100556</strain>
    </source>
</reference>
<evidence type="ECO:0000259" key="1">
    <source>
        <dbReference type="PROSITE" id="PS51481"/>
    </source>
</evidence>
<dbReference type="Gene3D" id="3.30.1180.20">
    <property type="entry name" value="Dihydroxyacetone kinase, domain 2"/>
    <property type="match status" value="1"/>
</dbReference>